<evidence type="ECO:0000313" key="2">
    <source>
        <dbReference type="EMBL" id="EHL00818.1"/>
    </source>
</evidence>
<dbReference type="EMBL" id="AGUE01000073">
    <property type="protein sequence ID" value="EHL00818.1"/>
    <property type="molecule type" value="Genomic_DNA"/>
</dbReference>
<comment type="caution">
    <text evidence="2">The sequence shown here is derived from an EMBL/GenBank/DDBJ whole genome shotgun (WGS) entry which is preliminary data.</text>
</comment>
<feature type="compositionally biased region" description="Polar residues" evidence="1">
    <location>
        <begin position="86"/>
        <end position="96"/>
    </location>
</feature>
<reference evidence="2 3" key="1">
    <citation type="journal article" date="2012" name="Eukaryot. Cell">
        <title>Genome sequence of the fungus Glarea lozoyensis: the first genome sequence of a species from the Helotiaceae family.</title>
        <authorList>
            <person name="Youssar L."/>
            <person name="Gruening B.A."/>
            <person name="Erxleben A."/>
            <person name="Guenther S."/>
            <person name="Huettel W."/>
        </authorList>
    </citation>
    <scope>NUCLEOTIDE SEQUENCE [LARGE SCALE GENOMIC DNA]</scope>
    <source>
        <strain evidence="3">ATCC 74030 / MF5533</strain>
    </source>
</reference>
<proteinExistence type="predicted"/>
<dbReference type="AlphaFoldDB" id="H0EKX5"/>
<feature type="region of interest" description="Disordered" evidence="1">
    <location>
        <begin position="60"/>
        <end position="96"/>
    </location>
</feature>
<protein>
    <submittedName>
        <fullName evidence="2">Uncharacterized protein</fullName>
    </submittedName>
</protein>
<organism evidence="2 3">
    <name type="scientific">Glarea lozoyensis (strain ATCC 74030 / MF5533)</name>
    <dbReference type="NCBI Taxonomy" id="1104152"/>
    <lineage>
        <taxon>Eukaryota</taxon>
        <taxon>Fungi</taxon>
        <taxon>Dikarya</taxon>
        <taxon>Ascomycota</taxon>
        <taxon>Pezizomycotina</taxon>
        <taxon>Leotiomycetes</taxon>
        <taxon>Helotiales</taxon>
        <taxon>Helotiaceae</taxon>
        <taxon>Glarea</taxon>
    </lineage>
</organism>
<accession>H0EKX5</accession>
<sequence length="96" mass="10749">MLGRASRHDYVKEAAAIRVNLEAVQSSLTRFIYHLPRELIVEGKVEKETVTKTTLEDTHLLHTNEGPAARHEATNANGYSRHENTTRNPAGTQTVK</sequence>
<dbReference type="InParanoid" id="H0EKX5"/>
<gene>
    <name evidence="2" type="ORF">M7I_3209</name>
</gene>
<dbReference type="HOGENOM" id="CLU_2359929_0_0_1"/>
<evidence type="ECO:0000256" key="1">
    <source>
        <dbReference type="SAM" id="MobiDB-lite"/>
    </source>
</evidence>
<keyword evidence="3" id="KW-1185">Reference proteome</keyword>
<name>H0EKX5_GLAL7</name>
<dbReference type="Proteomes" id="UP000005446">
    <property type="component" value="Unassembled WGS sequence"/>
</dbReference>
<feature type="compositionally biased region" description="Basic and acidic residues" evidence="1">
    <location>
        <begin position="60"/>
        <end position="73"/>
    </location>
</feature>
<evidence type="ECO:0000313" key="3">
    <source>
        <dbReference type="Proteomes" id="UP000005446"/>
    </source>
</evidence>